<dbReference type="PROSITE" id="PS51850">
    <property type="entry name" value="KARI_N"/>
    <property type="match status" value="1"/>
</dbReference>
<evidence type="ECO:0000256" key="9">
    <source>
        <dbReference type="ARBA" id="ARBA00050504"/>
    </source>
</evidence>
<dbReference type="Pfam" id="PF07991">
    <property type="entry name" value="KARI_N"/>
    <property type="match status" value="1"/>
</dbReference>
<feature type="domain" description="KARI C-terminal knotted" evidence="14">
    <location>
        <begin position="183"/>
        <end position="328"/>
    </location>
</feature>
<dbReference type="EMBL" id="CP058215">
    <property type="protein sequence ID" value="QLC49621.1"/>
    <property type="molecule type" value="Genomic_DNA"/>
</dbReference>
<feature type="binding site" evidence="11 12">
    <location>
        <position position="191"/>
    </location>
    <ligand>
        <name>Mg(2+)</name>
        <dbReference type="ChEBI" id="CHEBI:18420"/>
        <label>2</label>
    </ligand>
</feature>
<evidence type="ECO:0000256" key="7">
    <source>
        <dbReference type="ARBA" id="ARBA00023002"/>
    </source>
</evidence>
<accession>A0A7D5I4I1</accession>
<evidence type="ECO:0000256" key="4">
    <source>
        <dbReference type="ARBA" id="ARBA00022605"/>
    </source>
</evidence>
<comment type="similarity">
    <text evidence="3 11 12">Belongs to the ketol-acid reductoisomerase family.</text>
</comment>
<dbReference type="SUPFAM" id="SSF48179">
    <property type="entry name" value="6-phosphogluconate dehydrogenase C-terminal domain-like"/>
    <property type="match status" value="1"/>
</dbReference>
<keyword evidence="7 11" id="KW-0560">Oxidoreductase</keyword>
<dbReference type="GO" id="GO:0050661">
    <property type="term" value="F:NADP binding"/>
    <property type="evidence" value="ECO:0007669"/>
    <property type="project" value="InterPro"/>
</dbReference>
<dbReference type="PIRSF" id="PIRSF000116">
    <property type="entry name" value="IlvC_gammaproteo"/>
    <property type="match status" value="1"/>
</dbReference>
<dbReference type="UniPathway" id="UPA00049">
    <property type="reaction ID" value="UER00060"/>
</dbReference>
<dbReference type="InterPro" id="IPR013116">
    <property type="entry name" value="KARI_N"/>
</dbReference>
<evidence type="ECO:0000313" key="16">
    <source>
        <dbReference type="Proteomes" id="UP000509594"/>
    </source>
</evidence>
<organism evidence="15 16">
    <name type="scientific">Methanolobus zinderi</name>
    <dbReference type="NCBI Taxonomy" id="536044"/>
    <lineage>
        <taxon>Archaea</taxon>
        <taxon>Methanobacteriati</taxon>
        <taxon>Methanobacteriota</taxon>
        <taxon>Stenosarchaea group</taxon>
        <taxon>Methanomicrobia</taxon>
        <taxon>Methanosarcinales</taxon>
        <taxon>Methanosarcinaceae</taxon>
        <taxon>Methanolobus</taxon>
    </lineage>
</organism>
<dbReference type="InterPro" id="IPR013023">
    <property type="entry name" value="KARI"/>
</dbReference>
<dbReference type="HAMAP" id="MF_00435">
    <property type="entry name" value="IlvC"/>
    <property type="match status" value="1"/>
</dbReference>
<evidence type="ECO:0000256" key="12">
    <source>
        <dbReference type="PROSITE-ProRule" id="PRU01198"/>
    </source>
</evidence>
<dbReference type="GO" id="GO:0000287">
    <property type="term" value="F:magnesium ion binding"/>
    <property type="evidence" value="ECO:0007669"/>
    <property type="project" value="UniProtKB-UniRule"/>
</dbReference>
<evidence type="ECO:0000256" key="11">
    <source>
        <dbReference type="HAMAP-Rule" id="MF_00435"/>
    </source>
</evidence>
<comment type="catalytic activity">
    <reaction evidence="11">
        <text>(2R)-2,3-dihydroxy-3-methylbutanoate + NADP(+) = (2S)-2-acetolactate + NADPH + H(+)</text>
        <dbReference type="Rhea" id="RHEA:22068"/>
        <dbReference type="ChEBI" id="CHEBI:15378"/>
        <dbReference type="ChEBI" id="CHEBI:49072"/>
        <dbReference type="ChEBI" id="CHEBI:57783"/>
        <dbReference type="ChEBI" id="CHEBI:58349"/>
        <dbReference type="ChEBI" id="CHEBI:58476"/>
        <dbReference type="EC" id="1.1.1.86"/>
    </reaction>
</comment>
<evidence type="ECO:0000256" key="10">
    <source>
        <dbReference type="ARBA" id="ARBA00052344"/>
    </source>
</evidence>
<dbReference type="PROSITE" id="PS51851">
    <property type="entry name" value="KARI_C"/>
    <property type="match status" value="1"/>
</dbReference>
<comment type="catalytic activity">
    <reaction evidence="9">
        <text>(2R)-2,3-dihydroxy-3-methylbutanoate + NAD(+) = (2S)-2-acetolactate + NADH + H(+)</text>
        <dbReference type="Rhea" id="RHEA:30627"/>
        <dbReference type="ChEBI" id="CHEBI:15378"/>
        <dbReference type="ChEBI" id="CHEBI:49072"/>
        <dbReference type="ChEBI" id="CHEBI:57540"/>
        <dbReference type="ChEBI" id="CHEBI:57945"/>
        <dbReference type="ChEBI" id="CHEBI:58476"/>
        <dbReference type="EC" id="1.1.1.383"/>
    </reaction>
</comment>
<evidence type="ECO:0000259" key="13">
    <source>
        <dbReference type="PROSITE" id="PS51850"/>
    </source>
</evidence>
<feature type="binding site" evidence="11 12">
    <location>
        <position position="252"/>
    </location>
    <ligand>
        <name>substrate</name>
    </ligand>
</feature>
<protein>
    <recommendedName>
        <fullName evidence="11">Ketol-acid reductoisomerase (NADP(+))</fullName>
        <shortName evidence="11">KARI</shortName>
        <ecNumber evidence="11">1.1.1.86</ecNumber>
    </recommendedName>
    <alternativeName>
        <fullName evidence="11">Acetohydroxy-acid isomeroreductase</fullName>
        <shortName evidence="11">AHIR</shortName>
    </alternativeName>
    <alternativeName>
        <fullName evidence="11">Alpha-keto-beta-hydroxylacyl reductoisomerase</fullName>
    </alternativeName>
</protein>
<proteinExistence type="inferred from homology"/>
<dbReference type="NCBIfam" id="NF009940">
    <property type="entry name" value="PRK13403.1"/>
    <property type="match status" value="1"/>
</dbReference>
<dbReference type="Proteomes" id="UP000509594">
    <property type="component" value="Chromosome"/>
</dbReference>
<keyword evidence="16" id="KW-1185">Reference proteome</keyword>
<dbReference type="GO" id="GO:0016853">
    <property type="term" value="F:isomerase activity"/>
    <property type="evidence" value="ECO:0007669"/>
    <property type="project" value="UniProtKB-KW"/>
</dbReference>
<dbReference type="GO" id="GO:0009097">
    <property type="term" value="P:isoleucine biosynthetic process"/>
    <property type="evidence" value="ECO:0007669"/>
    <property type="project" value="UniProtKB-UniRule"/>
</dbReference>
<keyword evidence="6 11" id="KW-0460">Magnesium</keyword>
<dbReference type="PANTHER" id="PTHR21371">
    <property type="entry name" value="KETOL-ACID REDUCTOISOMERASE, MITOCHONDRIAL"/>
    <property type="match status" value="1"/>
</dbReference>
<dbReference type="NCBIfam" id="TIGR00465">
    <property type="entry name" value="ilvC"/>
    <property type="match status" value="1"/>
</dbReference>
<feature type="binding site" evidence="11">
    <location>
        <position position="51"/>
    </location>
    <ligand>
        <name>NADP(+)</name>
        <dbReference type="ChEBI" id="CHEBI:58349"/>
    </ligand>
</feature>
<keyword evidence="8 11" id="KW-0100">Branched-chain amino acid biosynthesis</keyword>
<dbReference type="Pfam" id="PF01450">
    <property type="entry name" value="KARI_C"/>
    <property type="match status" value="1"/>
</dbReference>
<dbReference type="KEGG" id="mzi:HWN40_04835"/>
<dbReference type="AlphaFoldDB" id="A0A7D5I4I1"/>
<comment type="pathway">
    <text evidence="1 11">Amino-acid biosynthesis; L-valine biosynthesis; L-valine from pyruvate: step 2/4.</text>
</comment>
<dbReference type="InterPro" id="IPR014359">
    <property type="entry name" value="KARI_prok"/>
</dbReference>
<evidence type="ECO:0000259" key="14">
    <source>
        <dbReference type="PROSITE" id="PS51851"/>
    </source>
</evidence>
<dbReference type="InterPro" id="IPR000506">
    <property type="entry name" value="KARI_C"/>
</dbReference>
<dbReference type="EC" id="1.1.1.86" evidence="11"/>
<feature type="binding site" evidence="11 12">
    <location>
        <position position="227"/>
    </location>
    <ligand>
        <name>Mg(2+)</name>
        <dbReference type="ChEBI" id="CHEBI:18420"/>
        <label>2</label>
    </ligand>
</feature>
<dbReference type="GO" id="GO:0004455">
    <property type="term" value="F:ketol-acid reductoisomerase activity"/>
    <property type="evidence" value="ECO:0007669"/>
    <property type="project" value="UniProtKB-UniRule"/>
</dbReference>
<evidence type="ECO:0000313" key="15">
    <source>
        <dbReference type="EMBL" id="QLC49621.1"/>
    </source>
</evidence>
<feature type="binding site" evidence="11 12">
    <location>
        <position position="191"/>
    </location>
    <ligand>
        <name>Mg(2+)</name>
        <dbReference type="ChEBI" id="CHEBI:18420"/>
        <label>1</label>
    </ligand>
</feature>
<keyword evidence="4 11" id="KW-0028">Amino-acid biosynthesis</keyword>
<feature type="binding site" evidence="11">
    <location>
        <position position="134"/>
    </location>
    <ligand>
        <name>NADP(+)</name>
        <dbReference type="ChEBI" id="CHEBI:58349"/>
    </ligand>
</feature>
<dbReference type="Gene3D" id="6.10.240.10">
    <property type="match status" value="1"/>
</dbReference>
<dbReference type="InterPro" id="IPR008927">
    <property type="entry name" value="6-PGluconate_DH-like_C_sf"/>
</dbReference>
<gene>
    <name evidence="11 15" type="primary">ilvC</name>
    <name evidence="15" type="ORF">HWN40_04835</name>
</gene>
<feature type="binding site" evidence="11 12">
    <location>
        <position position="231"/>
    </location>
    <ligand>
        <name>Mg(2+)</name>
        <dbReference type="ChEBI" id="CHEBI:18420"/>
        <label>2</label>
    </ligand>
</feature>
<dbReference type="FunFam" id="3.40.50.720:FF:000023">
    <property type="entry name" value="Ketol-acid reductoisomerase (NADP(+))"/>
    <property type="match status" value="1"/>
</dbReference>
<feature type="domain" description="KARI N-terminal Rossmann" evidence="13">
    <location>
        <begin position="2"/>
        <end position="182"/>
    </location>
</feature>
<dbReference type="GeneID" id="55820976"/>
<dbReference type="Gene3D" id="3.40.50.720">
    <property type="entry name" value="NAD(P)-binding Rossmann-like Domain"/>
    <property type="match status" value="1"/>
</dbReference>
<dbReference type="InterPro" id="IPR036291">
    <property type="entry name" value="NAD(P)-bd_dom_sf"/>
</dbReference>
<keyword evidence="11" id="KW-0521">NADP</keyword>
<feature type="binding site" evidence="11 12">
    <location>
        <position position="195"/>
    </location>
    <ligand>
        <name>Mg(2+)</name>
        <dbReference type="ChEBI" id="CHEBI:18420"/>
        <label>1</label>
    </ligand>
</feature>
<feature type="active site" evidence="11">
    <location>
        <position position="108"/>
    </location>
</feature>
<name>A0A7D5I4I1_9EURY</name>
<sequence>MAQMYYDSDADLDVLKGKKIAVMGYGSQGHAQAQNLHDSGLDVVIGLRKGSKRWKQAEDDGLKVMTVAEAAKAADVVQILLPDEVQSQVYYSEIEPGLEAGNAIVFSHGFNIHYNQIRPQEDIDVYMVAPKSPGHLVRRTYKDGAGVPGLIAVFQDASGNAKQMALAHARGVGCTRAGVYETTFREETETDLFGEQVDLCGGVASLIKTSFEVLVEAGYQPEMAYFETCHELKLIVDLIHEGGLDKMWYSVSNTAEYGGMTVGPKVINELSREAMYEALDRIQNGEFAREFVLEGKANRPVLTAMERQDREHPVEVVGKQIRAKMPWLNSELNEK</sequence>
<comment type="cofactor">
    <cofactor evidence="11">
        <name>Mg(2+)</name>
        <dbReference type="ChEBI" id="CHEBI:18420"/>
    </cofactor>
    <text evidence="11">Binds 2 magnesium ions per subunit.</text>
</comment>
<feature type="binding site" evidence="11">
    <location>
        <position position="48"/>
    </location>
    <ligand>
        <name>NADP(+)</name>
        <dbReference type="ChEBI" id="CHEBI:58349"/>
    </ligand>
</feature>
<dbReference type="GO" id="GO:0009099">
    <property type="term" value="P:L-valine biosynthetic process"/>
    <property type="evidence" value="ECO:0007669"/>
    <property type="project" value="UniProtKB-UniRule"/>
</dbReference>
<evidence type="ECO:0000256" key="3">
    <source>
        <dbReference type="ARBA" id="ARBA00010318"/>
    </source>
</evidence>
<dbReference type="NCBIfam" id="NF004017">
    <property type="entry name" value="PRK05479.1"/>
    <property type="match status" value="1"/>
</dbReference>
<feature type="binding site" evidence="11">
    <location>
        <begin position="25"/>
        <end position="28"/>
    </location>
    <ligand>
        <name>NADP(+)</name>
        <dbReference type="ChEBI" id="CHEBI:58349"/>
    </ligand>
</feature>
<reference evidence="15 16" key="1">
    <citation type="submission" date="2020-06" db="EMBL/GenBank/DDBJ databases">
        <title>Methanolobus halotolerans sp. nov., isolated from a saline lake Tus in Siberia.</title>
        <authorList>
            <person name="Shen Y."/>
            <person name="Chen S.-C."/>
            <person name="Lai M.-C."/>
            <person name="Huang H.-H."/>
            <person name="Chiu H.-H."/>
            <person name="Tang S.-L."/>
            <person name="Rogozin D.Y."/>
            <person name="Degermendzhy A.G."/>
        </authorList>
    </citation>
    <scope>NUCLEOTIDE SEQUENCE [LARGE SCALE GENOMIC DNA]</scope>
    <source>
        <strain evidence="15 16">DSM 21339</strain>
    </source>
</reference>
<evidence type="ECO:0000256" key="6">
    <source>
        <dbReference type="ARBA" id="ARBA00022842"/>
    </source>
</evidence>
<dbReference type="UniPathway" id="UPA00047">
    <property type="reaction ID" value="UER00056"/>
</dbReference>
<dbReference type="PANTHER" id="PTHR21371:SF1">
    <property type="entry name" value="KETOL-ACID REDUCTOISOMERASE, MITOCHONDRIAL"/>
    <property type="match status" value="1"/>
</dbReference>
<comment type="catalytic activity">
    <reaction evidence="10">
        <text>(2R)-2,3-dihydroxy-3-methylbutanoate + NADP(+) = (2S)-2-acetolactate + NADPH + H(+)</text>
        <dbReference type="Rhea" id="RHEA:22068"/>
        <dbReference type="ChEBI" id="CHEBI:15378"/>
        <dbReference type="ChEBI" id="CHEBI:49072"/>
        <dbReference type="ChEBI" id="CHEBI:57783"/>
        <dbReference type="ChEBI" id="CHEBI:58349"/>
        <dbReference type="ChEBI" id="CHEBI:58476"/>
        <dbReference type="EC" id="1.1.1.383"/>
    </reaction>
</comment>
<comment type="caution">
    <text evidence="11">Lacks conserved residue(s) required for the propagation of feature annotation.</text>
</comment>
<keyword evidence="15" id="KW-0413">Isomerase</keyword>
<evidence type="ECO:0000256" key="2">
    <source>
        <dbReference type="ARBA" id="ARBA00004885"/>
    </source>
</evidence>
<comment type="pathway">
    <text evidence="2 11">Amino-acid biosynthesis; L-isoleucine biosynthesis; L-isoleucine from 2-oxobutanoate: step 2/4.</text>
</comment>
<evidence type="ECO:0000256" key="8">
    <source>
        <dbReference type="ARBA" id="ARBA00023304"/>
    </source>
</evidence>
<dbReference type="OrthoDB" id="6064at2157"/>
<dbReference type="RefSeq" id="WP_176964677.1">
    <property type="nucleotide sequence ID" value="NZ_CP058215.1"/>
</dbReference>
<evidence type="ECO:0000256" key="5">
    <source>
        <dbReference type="ARBA" id="ARBA00022723"/>
    </source>
</evidence>
<dbReference type="SUPFAM" id="SSF51735">
    <property type="entry name" value="NAD(P)-binding Rossmann-fold domains"/>
    <property type="match status" value="1"/>
</dbReference>
<comment type="function">
    <text evidence="11">Involved in the biosynthesis of branched-chain amino acids (BCAA). Catalyzes an alkyl-migration followed by a ketol-acid reduction of (S)-2-acetolactate (S2AL) to yield (R)-2,3-dihydroxy-isovalerate. In the isomerase reaction, S2AL is rearranged via a Mg-dependent methyl migration to produce 3-hydroxy-3-methyl-2-ketobutyrate (HMKB). In the reductase reaction, this 2-ketoacid undergoes a metal-dependent reduction by NADPH to yield (R)-2,3-dihydroxy-isovalerate.</text>
</comment>
<keyword evidence="5 11" id="KW-0479">Metal-binding</keyword>
<comment type="catalytic activity">
    <reaction evidence="11">
        <text>(2R,3R)-2,3-dihydroxy-3-methylpentanoate + NADP(+) = (S)-2-ethyl-2-hydroxy-3-oxobutanoate + NADPH + H(+)</text>
        <dbReference type="Rhea" id="RHEA:13493"/>
        <dbReference type="ChEBI" id="CHEBI:15378"/>
        <dbReference type="ChEBI" id="CHEBI:49256"/>
        <dbReference type="ChEBI" id="CHEBI:49258"/>
        <dbReference type="ChEBI" id="CHEBI:57783"/>
        <dbReference type="ChEBI" id="CHEBI:58349"/>
        <dbReference type="EC" id="1.1.1.86"/>
    </reaction>
</comment>
<evidence type="ECO:0000256" key="1">
    <source>
        <dbReference type="ARBA" id="ARBA00004864"/>
    </source>
</evidence>